<dbReference type="AlphaFoldDB" id="A0A9N9JDA7"/>
<gene>
    <name evidence="2" type="ORF">ALEPTO_LOCUS14441</name>
</gene>
<feature type="non-terminal residue" evidence="2">
    <location>
        <position position="126"/>
    </location>
</feature>
<accession>A0A9N9JDA7</accession>
<feature type="non-terminal residue" evidence="2">
    <location>
        <position position="1"/>
    </location>
</feature>
<dbReference type="EMBL" id="CAJVPS010056094">
    <property type="protein sequence ID" value="CAG8776658.1"/>
    <property type="molecule type" value="Genomic_DNA"/>
</dbReference>
<name>A0A9N9JDA7_9GLOM</name>
<keyword evidence="1" id="KW-0812">Transmembrane</keyword>
<proteinExistence type="predicted"/>
<evidence type="ECO:0000313" key="3">
    <source>
        <dbReference type="Proteomes" id="UP000789508"/>
    </source>
</evidence>
<organism evidence="2 3">
    <name type="scientific">Ambispora leptoticha</name>
    <dbReference type="NCBI Taxonomy" id="144679"/>
    <lineage>
        <taxon>Eukaryota</taxon>
        <taxon>Fungi</taxon>
        <taxon>Fungi incertae sedis</taxon>
        <taxon>Mucoromycota</taxon>
        <taxon>Glomeromycotina</taxon>
        <taxon>Glomeromycetes</taxon>
        <taxon>Archaeosporales</taxon>
        <taxon>Ambisporaceae</taxon>
        <taxon>Ambispora</taxon>
    </lineage>
</organism>
<protein>
    <submittedName>
        <fullName evidence="2">7403_t:CDS:1</fullName>
    </submittedName>
</protein>
<feature type="transmembrane region" description="Helical" evidence="1">
    <location>
        <begin position="88"/>
        <end position="114"/>
    </location>
</feature>
<keyword evidence="3" id="KW-1185">Reference proteome</keyword>
<evidence type="ECO:0000256" key="1">
    <source>
        <dbReference type="SAM" id="Phobius"/>
    </source>
</evidence>
<reference evidence="2" key="1">
    <citation type="submission" date="2021-06" db="EMBL/GenBank/DDBJ databases">
        <authorList>
            <person name="Kallberg Y."/>
            <person name="Tangrot J."/>
            <person name="Rosling A."/>
        </authorList>
    </citation>
    <scope>NUCLEOTIDE SEQUENCE</scope>
    <source>
        <strain evidence="2">FL130A</strain>
    </source>
</reference>
<dbReference type="Proteomes" id="UP000789508">
    <property type="component" value="Unassembled WGS sequence"/>
</dbReference>
<keyword evidence="1" id="KW-1133">Transmembrane helix</keyword>
<comment type="caution">
    <text evidence="2">The sequence shown here is derived from an EMBL/GenBank/DDBJ whole genome shotgun (WGS) entry which is preliminary data.</text>
</comment>
<sequence length="126" mass="13136">QGVKFRDVTAQSLVDVQRSKMLANDIQSYIDELTKSDGISSRDMVEVLEDISDSIKQIINASVATGGTSVGLAVLGTILLPFTFGGSAALIGLGAAGSIAATGVATSVAIHASWAEEYEKNLRHVQ</sequence>
<evidence type="ECO:0000313" key="2">
    <source>
        <dbReference type="EMBL" id="CAG8776658.1"/>
    </source>
</evidence>
<feature type="transmembrane region" description="Helical" evidence="1">
    <location>
        <begin position="58"/>
        <end position="82"/>
    </location>
</feature>
<dbReference type="Gene3D" id="1.20.1170.10">
    <property type="match status" value="1"/>
</dbReference>
<keyword evidence="1" id="KW-0472">Membrane</keyword>